<protein>
    <submittedName>
        <fullName evidence="4">Uncharacterized protein</fullName>
    </submittedName>
</protein>
<dbReference type="GO" id="GO:0008168">
    <property type="term" value="F:methyltransferase activity"/>
    <property type="evidence" value="ECO:0007669"/>
    <property type="project" value="UniProtKB-KW"/>
</dbReference>
<proteinExistence type="inferred from homology"/>
<keyword evidence="2" id="KW-0489">Methyltransferase</keyword>
<dbReference type="SUPFAM" id="SSF53335">
    <property type="entry name" value="S-adenosyl-L-methionine-dependent methyltransferases"/>
    <property type="match status" value="1"/>
</dbReference>
<evidence type="ECO:0000313" key="5">
    <source>
        <dbReference type="Proteomes" id="UP000756132"/>
    </source>
</evidence>
<sequence length="309" mass="35040">MPDFASLEYWDNRFEKDSKPFDWLVPATALRDVTQDMIEAEALQEAEILHIGAGTSDCFVLRELVSNPGQIHNVDYADPAVAIGQTRERELLTKEDDKEQNRDLLDIIDNKHDSVQQTELPKSMRWSCMDLLDLRTTLDLHRSQLQAGKLYDLVLDKSTSDSIGCGADLHLILPYALSINGWTRRLQGSGTTQPAHVHPLHILAVHLAALTTPRTGRWLAISYSEDRFPFLPPFPPTAGNGLLSDDAIKAGFPHPHQLWRLETKSRIELEEKEETLAERKKRLSLGYVHRPQVSHWLYVLKRTDALVTA</sequence>
<dbReference type="AlphaFoldDB" id="A0A9Q8LAE6"/>
<dbReference type="GO" id="GO:0032259">
    <property type="term" value="P:methylation"/>
    <property type="evidence" value="ECO:0007669"/>
    <property type="project" value="UniProtKB-KW"/>
</dbReference>
<keyword evidence="3" id="KW-0808">Transferase</keyword>
<dbReference type="InterPro" id="IPR029063">
    <property type="entry name" value="SAM-dependent_MTases_sf"/>
</dbReference>
<reference evidence="4" key="1">
    <citation type="submission" date="2021-12" db="EMBL/GenBank/DDBJ databases">
        <authorList>
            <person name="Zaccaron A."/>
            <person name="Stergiopoulos I."/>
        </authorList>
    </citation>
    <scope>NUCLEOTIDE SEQUENCE</scope>
    <source>
        <strain evidence="4">Race5_Kim</strain>
    </source>
</reference>
<reference evidence="4" key="2">
    <citation type="journal article" date="2022" name="Microb. Genom.">
        <title>A chromosome-scale genome assembly of the tomato pathogen Cladosporium fulvum reveals a compartmentalized genome architecture and the presence of a dispensable chromosome.</title>
        <authorList>
            <person name="Zaccaron A.Z."/>
            <person name="Chen L.H."/>
            <person name="Samaras A."/>
            <person name="Stergiopoulos I."/>
        </authorList>
    </citation>
    <scope>NUCLEOTIDE SEQUENCE</scope>
    <source>
        <strain evidence="4">Race5_Kim</strain>
    </source>
</reference>
<dbReference type="KEGG" id="ffu:CLAFUR5_02345"/>
<evidence type="ECO:0000256" key="3">
    <source>
        <dbReference type="ARBA" id="ARBA00022679"/>
    </source>
</evidence>
<dbReference type="Gene3D" id="3.40.50.150">
    <property type="entry name" value="Vaccinia Virus protein VP39"/>
    <property type="match status" value="1"/>
</dbReference>
<organism evidence="4 5">
    <name type="scientific">Passalora fulva</name>
    <name type="common">Tomato leaf mold</name>
    <name type="synonym">Cladosporium fulvum</name>
    <dbReference type="NCBI Taxonomy" id="5499"/>
    <lineage>
        <taxon>Eukaryota</taxon>
        <taxon>Fungi</taxon>
        <taxon>Dikarya</taxon>
        <taxon>Ascomycota</taxon>
        <taxon>Pezizomycotina</taxon>
        <taxon>Dothideomycetes</taxon>
        <taxon>Dothideomycetidae</taxon>
        <taxon>Mycosphaerellales</taxon>
        <taxon>Mycosphaerellaceae</taxon>
        <taxon>Fulvia</taxon>
    </lineage>
</organism>
<dbReference type="OrthoDB" id="411785at2759"/>
<evidence type="ECO:0000256" key="1">
    <source>
        <dbReference type="ARBA" id="ARBA00008361"/>
    </source>
</evidence>
<dbReference type="PANTHER" id="PTHR12176">
    <property type="entry name" value="SAM-DEPENDENT METHYLTRANSFERASE SUPERFAMILY PROTEIN"/>
    <property type="match status" value="1"/>
</dbReference>
<dbReference type="Proteomes" id="UP000756132">
    <property type="component" value="Chromosome 2"/>
</dbReference>
<dbReference type="InterPro" id="IPR051419">
    <property type="entry name" value="Lys/N-term_MeTrsfase_sf"/>
</dbReference>
<gene>
    <name evidence="4" type="ORF">CLAFUR5_02345</name>
</gene>
<accession>A0A9Q8LAE6</accession>
<keyword evidence="5" id="KW-1185">Reference proteome</keyword>
<dbReference type="GeneID" id="71982223"/>
<dbReference type="PANTHER" id="PTHR12176:SF84">
    <property type="entry name" value="METHYLTRANSFERASE DOMAIN-CONTAINING PROTEIN"/>
    <property type="match status" value="1"/>
</dbReference>
<dbReference type="RefSeq" id="XP_047758232.1">
    <property type="nucleotide sequence ID" value="XM_047901493.1"/>
</dbReference>
<evidence type="ECO:0000256" key="2">
    <source>
        <dbReference type="ARBA" id="ARBA00022603"/>
    </source>
</evidence>
<name>A0A9Q8LAE6_PASFU</name>
<dbReference type="OMA" id="SINGWTR"/>
<dbReference type="EMBL" id="CP090164">
    <property type="protein sequence ID" value="UJO13866.1"/>
    <property type="molecule type" value="Genomic_DNA"/>
</dbReference>
<comment type="similarity">
    <text evidence="1">Belongs to the methyltransferase superfamily.</text>
</comment>
<evidence type="ECO:0000313" key="4">
    <source>
        <dbReference type="EMBL" id="UJO13866.1"/>
    </source>
</evidence>